<feature type="transmembrane region" description="Helical" evidence="1">
    <location>
        <begin position="92"/>
        <end position="114"/>
    </location>
</feature>
<keyword evidence="1" id="KW-0472">Membrane</keyword>
<organism evidence="2">
    <name type="scientific">Trypanosoma vivax (strain Y486)</name>
    <dbReference type="NCBI Taxonomy" id="1055687"/>
    <lineage>
        <taxon>Eukaryota</taxon>
        <taxon>Discoba</taxon>
        <taxon>Euglenozoa</taxon>
        <taxon>Kinetoplastea</taxon>
        <taxon>Metakinetoplastina</taxon>
        <taxon>Trypanosomatida</taxon>
        <taxon>Trypanosomatidae</taxon>
        <taxon>Trypanosoma</taxon>
        <taxon>Duttonella</taxon>
    </lineage>
</organism>
<evidence type="ECO:0000256" key="1">
    <source>
        <dbReference type="SAM" id="Phobius"/>
    </source>
</evidence>
<keyword evidence="1" id="KW-0812">Transmembrane</keyword>
<name>G0TYU4_TRYVY</name>
<dbReference type="AlphaFoldDB" id="G0TYU4"/>
<proteinExistence type="predicted"/>
<protein>
    <submittedName>
        <fullName evidence="2">Uncharacterized protein</fullName>
    </submittedName>
</protein>
<reference evidence="2" key="1">
    <citation type="journal article" date="2012" name="Proc. Natl. Acad. Sci. U.S.A.">
        <title>Antigenic diversity is generated by distinct evolutionary mechanisms in African trypanosome species.</title>
        <authorList>
            <person name="Jackson A.P."/>
            <person name="Berry A."/>
            <person name="Aslett M."/>
            <person name="Allison H.C."/>
            <person name="Burton P."/>
            <person name="Vavrova-Anderson J."/>
            <person name="Brown R."/>
            <person name="Browne H."/>
            <person name="Corton N."/>
            <person name="Hauser H."/>
            <person name="Gamble J."/>
            <person name="Gilderthorp R."/>
            <person name="Marcello L."/>
            <person name="McQuillan J."/>
            <person name="Otto T.D."/>
            <person name="Quail M.A."/>
            <person name="Sanders M.J."/>
            <person name="van Tonder A."/>
            <person name="Ginger M.L."/>
            <person name="Field M.C."/>
            <person name="Barry J.D."/>
            <person name="Hertz-Fowler C."/>
            <person name="Berriman M."/>
        </authorList>
    </citation>
    <scope>NUCLEOTIDE SEQUENCE</scope>
    <source>
        <strain evidence="2">Y486</strain>
    </source>
</reference>
<accession>G0TYU4</accession>
<sequence>MKWCTAATKLFPLLRHPAVLRGVSKCREHLENNGSVRNVTGRMSSSWVNVFRHTALIQQTMMDWVSRHQKSNVYAAQAAEAWNTYKCKLPSFVTAHFMSIIFFLQLCFGCISLIKQTIFGTITERDKKMNPKAIPYDVINMSSFNRRDDDNEISLSSSMCATKMNHNGLEEPVEMTSIGFGQIANGSECHSVEQLKYQGFVTIQ</sequence>
<dbReference type="EMBL" id="HE573023">
    <property type="protein sequence ID" value="CCC49144.1"/>
    <property type="molecule type" value="Genomic_DNA"/>
</dbReference>
<dbReference type="VEuPathDB" id="TriTrypDB:TvY486_0704780"/>
<evidence type="ECO:0000313" key="2">
    <source>
        <dbReference type="EMBL" id="CCC49144.1"/>
    </source>
</evidence>
<gene>
    <name evidence="2" type="ORF">TVY486_0704780</name>
</gene>
<keyword evidence="1" id="KW-1133">Transmembrane helix</keyword>